<keyword evidence="1" id="KW-0472">Membrane</keyword>
<feature type="domain" description="Tle cognate immunity protein 4 N-terminal" evidence="3">
    <location>
        <begin position="49"/>
        <end position="214"/>
    </location>
</feature>
<feature type="transmembrane region" description="Helical" evidence="1">
    <location>
        <begin position="7"/>
        <end position="24"/>
    </location>
</feature>
<gene>
    <name evidence="4" type="ORF">NG99_02405</name>
</gene>
<dbReference type="Proteomes" id="UP000030351">
    <property type="component" value="Unassembled WGS sequence"/>
</dbReference>
<evidence type="ECO:0000313" key="5">
    <source>
        <dbReference type="Proteomes" id="UP000030351"/>
    </source>
</evidence>
<evidence type="ECO:0000259" key="2">
    <source>
        <dbReference type="Pfam" id="PF18426"/>
    </source>
</evidence>
<protein>
    <recommendedName>
        <fullName evidence="6">Tle cognate immunity protein 4 C-terminal domain-containing protein</fullName>
    </recommendedName>
</protein>
<dbReference type="AlphaFoldDB" id="A0A0A3Z9U3"/>
<keyword evidence="1" id="KW-1133">Transmembrane helix</keyword>
<dbReference type="eggNOG" id="ENOG502ZHQM">
    <property type="taxonomic scope" value="Bacteria"/>
</dbReference>
<dbReference type="InterPro" id="IPR040761">
    <property type="entry name" value="Tli4_N"/>
</dbReference>
<evidence type="ECO:0000259" key="3">
    <source>
        <dbReference type="Pfam" id="PF18443"/>
    </source>
</evidence>
<evidence type="ECO:0008006" key="6">
    <source>
        <dbReference type="Google" id="ProtNLM"/>
    </source>
</evidence>
<sequence>MSKYKPLMLVVLLIIVIITGWYFTRSYPPQSKLSSVEEIHVKALLKEMKTHCVGRYLVDLPTSFTLSTGAEPLDKNQWIANVKWPERSYNTYITSKRMYYPAFEQMLKRREKELSKTRTDNPANMPFLKKIWPLPAGMNGVIFERNLGISADDAIRTLEAYIYSEGVAMKIQKESINDLAPRYKKDRERRGSETNYIPGDLDKLSNLLSRLRGREEDEIPRGAGSCIANAFIAAQTSWREEEDIAFVFSSENLLGINFVIDTDNSTREEISLLDRADEITKILSEVDAKIIRKGRREINNMKAEEMLASGPKWGSVNPVYIFNLFINETQGSNKTPYFNAILTNEGNSDIPFTGYNQDELMAMWDTITQTVRMRPGTL</sequence>
<feature type="domain" description="Tle cognate immunity protein 4 C-terminal" evidence="2">
    <location>
        <begin position="218"/>
        <end position="376"/>
    </location>
</feature>
<name>A0A0A3Z9U3_9GAMM</name>
<organism evidence="4 5">
    <name type="scientific">Erwinia typographi</name>
    <dbReference type="NCBI Taxonomy" id="371042"/>
    <lineage>
        <taxon>Bacteria</taxon>
        <taxon>Pseudomonadati</taxon>
        <taxon>Pseudomonadota</taxon>
        <taxon>Gammaproteobacteria</taxon>
        <taxon>Enterobacterales</taxon>
        <taxon>Erwiniaceae</taxon>
        <taxon>Erwinia</taxon>
    </lineage>
</organism>
<dbReference type="InterPro" id="IPR041290">
    <property type="entry name" value="Tli4_C"/>
</dbReference>
<keyword evidence="1" id="KW-0812">Transmembrane</keyword>
<keyword evidence="5" id="KW-1185">Reference proteome</keyword>
<dbReference type="Pfam" id="PF18443">
    <property type="entry name" value="Tli4_N"/>
    <property type="match status" value="1"/>
</dbReference>
<accession>A0A0A3Z9U3</accession>
<proteinExistence type="predicted"/>
<comment type="caution">
    <text evidence="4">The sequence shown here is derived from an EMBL/GenBank/DDBJ whole genome shotgun (WGS) entry which is preliminary data.</text>
</comment>
<dbReference type="Pfam" id="PF18426">
    <property type="entry name" value="Tli4_C"/>
    <property type="match status" value="1"/>
</dbReference>
<evidence type="ECO:0000256" key="1">
    <source>
        <dbReference type="SAM" id="Phobius"/>
    </source>
</evidence>
<dbReference type="EMBL" id="JRUQ01000008">
    <property type="protein sequence ID" value="KGT95655.1"/>
    <property type="molecule type" value="Genomic_DNA"/>
</dbReference>
<reference evidence="4 5" key="1">
    <citation type="submission" date="2014-10" db="EMBL/GenBank/DDBJ databases">
        <title>Genome sequence of Erwinia typographi M043b.</title>
        <authorList>
            <person name="Chan K.-G."/>
            <person name="Tan W.-S."/>
        </authorList>
    </citation>
    <scope>NUCLEOTIDE SEQUENCE [LARGE SCALE GENOMIC DNA]</scope>
    <source>
        <strain evidence="4 5">M043b</strain>
    </source>
</reference>
<evidence type="ECO:0000313" key="4">
    <source>
        <dbReference type="EMBL" id="KGT95655.1"/>
    </source>
</evidence>